<dbReference type="InterPro" id="IPR032854">
    <property type="entry name" value="ALKBH3"/>
</dbReference>
<dbReference type="EMBL" id="KV454007">
    <property type="protein sequence ID" value="ODQ44446.1"/>
    <property type="molecule type" value="Genomic_DNA"/>
</dbReference>
<dbReference type="GO" id="GO:0006307">
    <property type="term" value="P:DNA alkylation repair"/>
    <property type="evidence" value="ECO:0007669"/>
    <property type="project" value="InterPro"/>
</dbReference>
<dbReference type="InterPro" id="IPR027450">
    <property type="entry name" value="AlkB-like"/>
</dbReference>
<keyword evidence="3" id="KW-1185">Reference proteome</keyword>
<dbReference type="GO" id="GO:0051213">
    <property type="term" value="F:dioxygenase activity"/>
    <property type="evidence" value="ECO:0007669"/>
    <property type="project" value="InterPro"/>
</dbReference>
<evidence type="ECO:0000259" key="1">
    <source>
        <dbReference type="PROSITE" id="PS51471"/>
    </source>
</evidence>
<organism evidence="2 3">
    <name type="scientific">Pichia membranifaciens NRRL Y-2026</name>
    <dbReference type="NCBI Taxonomy" id="763406"/>
    <lineage>
        <taxon>Eukaryota</taxon>
        <taxon>Fungi</taxon>
        <taxon>Dikarya</taxon>
        <taxon>Ascomycota</taxon>
        <taxon>Saccharomycotina</taxon>
        <taxon>Pichiomycetes</taxon>
        <taxon>Pichiales</taxon>
        <taxon>Pichiaceae</taxon>
        <taxon>Pichia</taxon>
    </lineage>
</organism>
<dbReference type="STRING" id="763406.A0A1E3NEC6"/>
<sequence length="418" mass="47871">MDTDSKLNLLSHIFPDFDKVTLLELLVSCEGSVGKAKKLILGDGITDDTEELNTPEKESVPNIVEVPEAQVENIVLQEKRKIEDTIEAESSLSKIVKFQKLNPPLTNRTVTLYSKHDIESVLPNIKIYPKFLQKQLADDVLDNLVSQKMLFKAKQFYIAGSLCKSSQKTAVFGDSDQVDYDPVYQDGVTKPLKMTPELIKCRILIDQKVNMVLQKYHEDSQDKADFLIHENWQSDFCVGNYFPDNKSHLDWHTDKLTNIGPLPTIASISFGATRIFRLRRSNPTNSTIYNILLPNNTLLIMLPSTQELYKHSVPTLKDSLVRPHSKFGESRFSLTFRMSYPEFEKNKVYCDKCKKQMILRRLFKGEDIGYYVWMCMGSFKGVNCKGFKYARFSGRTGESEFATTHKSKATRWLSSLEK</sequence>
<evidence type="ECO:0000313" key="2">
    <source>
        <dbReference type="EMBL" id="ODQ44446.1"/>
    </source>
</evidence>
<dbReference type="PANTHER" id="PTHR31212">
    <property type="entry name" value="ALPHA-KETOGLUTARATE-DEPENDENT DIOXYGENASE ALKB HOMOLOG 3"/>
    <property type="match status" value="1"/>
</dbReference>
<dbReference type="Gene3D" id="2.60.120.590">
    <property type="entry name" value="Alpha-ketoglutarate-dependent dioxygenase AlkB-like"/>
    <property type="match status" value="1"/>
</dbReference>
<dbReference type="InterPro" id="IPR005123">
    <property type="entry name" value="Oxoglu/Fe-dep_dioxygenase_dom"/>
</dbReference>
<accession>A0A1E3NEC6</accession>
<dbReference type="SUPFAM" id="SSF51197">
    <property type="entry name" value="Clavaminate synthase-like"/>
    <property type="match status" value="1"/>
</dbReference>
<dbReference type="InterPro" id="IPR037151">
    <property type="entry name" value="AlkB-like_sf"/>
</dbReference>
<feature type="domain" description="Fe2OG dioxygenase" evidence="1">
    <location>
        <begin position="233"/>
        <end position="340"/>
    </location>
</feature>
<dbReference type="GeneID" id="30176780"/>
<gene>
    <name evidence="2" type="ORF">PICMEDRAFT_13645</name>
</gene>
<dbReference type="Proteomes" id="UP000094455">
    <property type="component" value="Unassembled WGS sequence"/>
</dbReference>
<dbReference type="CDD" id="cd14279">
    <property type="entry name" value="CUE"/>
    <property type="match status" value="1"/>
</dbReference>
<name>A0A1E3NEC6_9ASCO</name>
<dbReference type="PROSITE" id="PS51471">
    <property type="entry name" value="FE2OG_OXY"/>
    <property type="match status" value="1"/>
</dbReference>
<reference evidence="2 3" key="1">
    <citation type="journal article" date="2016" name="Proc. Natl. Acad. Sci. U.S.A.">
        <title>Comparative genomics of biotechnologically important yeasts.</title>
        <authorList>
            <person name="Riley R."/>
            <person name="Haridas S."/>
            <person name="Wolfe K.H."/>
            <person name="Lopes M.R."/>
            <person name="Hittinger C.T."/>
            <person name="Goeker M."/>
            <person name="Salamov A.A."/>
            <person name="Wisecaver J.H."/>
            <person name="Long T.M."/>
            <person name="Calvey C.H."/>
            <person name="Aerts A.L."/>
            <person name="Barry K.W."/>
            <person name="Choi C."/>
            <person name="Clum A."/>
            <person name="Coughlan A.Y."/>
            <person name="Deshpande S."/>
            <person name="Douglass A.P."/>
            <person name="Hanson S.J."/>
            <person name="Klenk H.-P."/>
            <person name="LaButti K.M."/>
            <person name="Lapidus A."/>
            <person name="Lindquist E.A."/>
            <person name="Lipzen A.M."/>
            <person name="Meier-Kolthoff J.P."/>
            <person name="Ohm R.A."/>
            <person name="Otillar R.P."/>
            <person name="Pangilinan J.L."/>
            <person name="Peng Y."/>
            <person name="Rokas A."/>
            <person name="Rosa C.A."/>
            <person name="Scheuner C."/>
            <person name="Sibirny A.A."/>
            <person name="Slot J.C."/>
            <person name="Stielow J.B."/>
            <person name="Sun H."/>
            <person name="Kurtzman C.P."/>
            <person name="Blackwell M."/>
            <person name="Grigoriev I.V."/>
            <person name="Jeffries T.W."/>
        </authorList>
    </citation>
    <scope>NUCLEOTIDE SEQUENCE [LARGE SCALE GENOMIC DNA]</scope>
    <source>
        <strain evidence="2 3">NRRL Y-2026</strain>
    </source>
</reference>
<dbReference type="OrthoDB" id="545910at2759"/>
<proteinExistence type="predicted"/>
<evidence type="ECO:0000313" key="3">
    <source>
        <dbReference type="Proteomes" id="UP000094455"/>
    </source>
</evidence>
<dbReference type="PANTHER" id="PTHR31212:SF4">
    <property type="entry name" value="ALPHA-KETOGLUTARATE-DEPENDENT DIOXYGENASE ALKB HOMOLOG 3"/>
    <property type="match status" value="1"/>
</dbReference>
<dbReference type="RefSeq" id="XP_019015559.1">
    <property type="nucleotide sequence ID" value="XM_019160093.1"/>
</dbReference>
<protein>
    <recommendedName>
        <fullName evidence="1">Fe2OG dioxygenase domain-containing protein</fullName>
    </recommendedName>
</protein>
<dbReference type="Pfam" id="PF13532">
    <property type="entry name" value="2OG-FeII_Oxy_2"/>
    <property type="match status" value="1"/>
</dbReference>
<dbReference type="AlphaFoldDB" id="A0A1E3NEC6"/>